<evidence type="ECO:0000256" key="4">
    <source>
        <dbReference type="ARBA" id="ARBA00022833"/>
    </source>
</evidence>
<dbReference type="SUPFAM" id="SSF53187">
    <property type="entry name" value="Zn-dependent exopeptidases"/>
    <property type="match status" value="1"/>
</dbReference>
<dbReference type="Proteomes" id="UP000275368">
    <property type="component" value="Chromosome"/>
</dbReference>
<evidence type="ECO:0000259" key="5">
    <source>
        <dbReference type="Pfam" id="PF24827"/>
    </source>
</evidence>
<dbReference type="Pfam" id="PF24827">
    <property type="entry name" value="AstE_AspA_cat"/>
    <property type="match status" value="1"/>
</dbReference>
<keyword evidence="3" id="KW-0378">Hydrolase</keyword>
<keyword evidence="7" id="KW-1185">Reference proteome</keyword>
<dbReference type="KEGG" id="pbk:Back11_14070"/>
<accession>A0A3G9IP68</accession>
<reference evidence="6 7" key="1">
    <citation type="submission" date="2018-11" db="EMBL/GenBank/DDBJ databases">
        <title>Complete genome sequence of Paenibacillus baekrokdamisoli strain KCTC 33723.</title>
        <authorList>
            <person name="Kang S.W."/>
            <person name="Lee K.C."/>
            <person name="Kim K.K."/>
            <person name="Kim J.S."/>
            <person name="Kim D.S."/>
            <person name="Ko S.H."/>
            <person name="Yang S.H."/>
            <person name="Lee J.S."/>
        </authorList>
    </citation>
    <scope>NUCLEOTIDE SEQUENCE [LARGE SCALE GENOMIC DNA]</scope>
    <source>
        <strain evidence="6 7">KCTC 33723</strain>
    </source>
</reference>
<feature type="domain" description="Succinylglutamate desuccinylase/Aspartoacylase catalytic" evidence="5">
    <location>
        <begin position="27"/>
        <end position="126"/>
    </location>
</feature>
<dbReference type="PANTHER" id="PTHR37326">
    <property type="entry name" value="BLL3975 PROTEIN"/>
    <property type="match status" value="1"/>
</dbReference>
<protein>
    <recommendedName>
        <fullName evidence="5">Succinylglutamate desuccinylase/Aspartoacylase catalytic domain-containing protein</fullName>
    </recommendedName>
</protein>
<dbReference type="AlphaFoldDB" id="A0A3G9IP68"/>
<dbReference type="PANTHER" id="PTHR37326:SF1">
    <property type="entry name" value="BLL3975 PROTEIN"/>
    <property type="match status" value="1"/>
</dbReference>
<sequence length="233" mass="26189">MRIIKKQLAEDTQFETPYFMIRGNAEGNKVMITAGVHGNERASVIAAKKLLSMLKMESMRIHKGTLIIVPIVNQVAYKRHIRGVPDLNRTFPRNIKEKARHPLSAALFQLAKDYQPDWYIDLHEANDLSSLDPRVLGQTLITNPGSKAVPTVKRVVNRINRSIVPPARRFTIKLSILPGSGRNAANRLLKSKSITVETCWSLPVSNRVHFQSKILHYLLDEAGLYSNLSNSSS</sequence>
<evidence type="ECO:0000256" key="1">
    <source>
        <dbReference type="ARBA" id="ARBA00001947"/>
    </source>
</evidence>
<dbReference type="Gene3D" id="3.40.630.10">
    <property type="entry name" value="Zn peptidases"/>
    <property type="match status" value="1"/>
</dbReference>
<proteinExistence type="predicted"/>
<dbReference type="EMBL" id="AP019308">
    <property type="protein sequence ID" value="BBH20062.1"/>
    <property type="molecule type" value="Genomic_DNA"/>
</dbReference>
<dbReference type="InterPro" id="IPR055438">
    <property type="entry name" value="AstE_AspA_cat"/>
</dbReference>
<dbReference type="OrthoDB" id="2647974at2"/>
<name>A0A3G9IP68_9BACL</name>
<evidence type="ECO:0000313" key="6">
    <source>
        <dbReference type="EMBL" id="BBH20062.1"/>
    </source>
</evidence>
<dbReference type="RefSeq" id="WP_125654833.1">
    <property type="nucleotide sequence ID" value="NZ_AP019308.1"/>
</dbReference>
<gene>
    <name evidence="6" type="ORF">Back11_14070</name>
</gene>
<dbReference type="GO" id="GO:0016788">
    <property type="term" value="F:hydrolase activity, acting on ester bonds"/>
    <property type="evidence" value="ECO:0007669"/>
    <property type="project" value="InterPro"/>
</dbReference>
<evidence type="ECO:0000256" key="3">
    <source>
        <dbReference type="ARBA" id="ARBA00022801"/>
    </source>
</evidence>
<evidence type="ECO:0000313" key="7">
    <source>
        <dbReference type="Proteomes" id="UP000275368"/>
    </source>
</evidence>
<keyword evidence="4" id="KW-0862">Zinc</keyword>
<dbReference type="GO" id="GO:0046872">
    <property type="term" value="F:metal ion binding"/>
    <property type="evidence" value="ECO:0007669"/>
    <property type="project" value="UniProtKB-KW"/>
</dbReference>
<comment type="cofactor">
    <cofactor evidence="1">
        <name>Zn(2+)</name>
        <dbReference type="ChEBI" id="CHEBI:29105"/>
    </cofactor>
</comment>
<dbReference type="InterPro" id="IPR053138">
    <property type="entry name" value="N-alpha-Ac-DABA_deacetylase"/>
</dbReference>
<organism evidence="6 7">
    <name type="scientific">Paenibacillus baekrokdamisoli</name>
    <dbReference type="NCBI Taxonomy" id="1712516"/>
    <lineage>
        <taxon>Bacteria</taxon>
        <taxon>Bacillati</taxon>
        <taxon>Bacillota</taxon>
        <taxon>Bacilli</taxon>
        <taxon>Bacillales</taxon>
        <taxon>Paenibacillaceae</taxon>
        <taxon>Paenibacillus</taxon>
    </lineage>
</organism>
<evidence type="ECO:0000256" key="2">
    <source>
        <dbReference type="ARBA" id="ARBA00022723"/>
    </source>
</evidence>
<keyword evidence="2" id="KW-0479">Metal-binding</keyword>